<evidence type="ECO:0000313" key="1">
    <source>
        <dbReference type="EMBL" id="QMV32660.1"/>
    </source>
</evidence>
<evidence type="ECO:0000313" key="2">
    <source>
        <dbReference type="Proteomes" id="UP000515365"/>
    </source>
</evidence>
<name>A0A7G5B8N7_9CAUD</name>
<proteinExistence type="predicted"/>
<reference evidence="1" key="1">
    <citation type="submission" date="2020-07" db="EMBL/GenBank/DDBJ databases">
        <title>Ralstonia phages.</title>
        <authorList>
            <person name="Trotereau A."/>
            <person name="Boyer C."/>
            <person name="Torres-Barcelo C."/>
        </authorList>
    </citation>
    <scope>NUCLEOTIDE SEQUENCE [LARGE SCALE GENOMIC DNA]</scope>
</reference>
<gene>
    <name evidence="1" type="ORF">B2_00026</name>
</gene>
<accession>A0A7G5B8N7</accession>
<dbReference type="Proteomes" id="UP000515365">
    <property type="component" value="Segment"/>
</dbReference>
<protein>
    <submittedName>
        <fullName evidence="1">Uncharacterized protein</fullName>
    </submittedName>
</protein>
<sequence>MDTKHTPGPLEVVAVVSVNDDEALVLNRPLNLVYERHGNDYVGVDGPFRDALYYQRACSMFQAFAGRELSLPMKDGTIQKVKDHWWQGGIKGYASVVASDVESLKRCYVFSGGLCAAPDELAALRATYTGCVYPYLDYEKVVKYDDTRREFVRRWLHEESRCKALISAIRAKHRELIAAQASQRASVAEGWHFYSADFSTNANQPHVQGNVMLIRDDRGRKWWHNLPEEEREEVALFVTGHGMSFDAAMLDANAKAAIAAAPKQQGGAA</sequence>
<keyword evidence="2" id="KW-1185">Reference proteome</keyword>
<organism evidence="1 2">
    <name type="scientific">Ralstonia phage Cimandef</name>
    <dbReference type="NCBI Taxonomy" id="2759720"/>
    <lineage>
        <taxon>Viruses</taxon>
        <taxon>Duplodnaviria</taxon>
        <taxon>Heunggongvirae</taxon>
        <taxon>Uroviricota</taxon>
        <taxon>Caudoviricetes</taxon>
        <taxon>Cimandefvirus</taxon>
        <taxon>Cimandefvirus cimandef</taxon>
    </lineage>
</organism>
<dbReference type="EMBL" id="MT740730">
    <property type="protein sequence ID" value="QMV32660.1"/>
    <property type="molecule type" value="Genomic_DNA"/>
</dbReference>